<dbReference type="Gene3D" id="2.20.25.110">
    <property type="entry name" value="S-adenosyl-L-methionine-dependent methyltransferases"/>
    <property type="match status" value="1"/>
</dbReference>
<dbReference type="PANTHER" id="PTHR43861">
    <property type="entry name" value="TRANS-ACONITATE 2-METHYLTRANSFERASE-RELATED"/>
    <property type="match status" value="1"/>
</dbReference>
<name>A0ABU7H1N4_9SPHI</name>
<evidence type="ECO:0000259" key="2">
    <source>
        <dbReference type="Pfam" id="PF13649"/>
    </source>
</evidence>
<dbReference type="Pfam" id="PF13649">
    <property type="entry name" value="Methyltransf_25"/>
    <property type="match status" value="1"/>
</dbReference>
<dbReference type="EC" id="2.1.-.-" evidence="3"/>
<evidence type="ECO:0000256" key="1">
    <source>
        <dbReference type="ARBA" id="ARBA00022679"/>
    </source>
</evidence>
<dbReference type="Proteomes" id="UP001337681">
    <property type="component" value="Unassembled WGS sequence"/>
</dbReference>
<protein>
    <submittedName>
        <fullName evidence="3">Class I SAM-dependent methyltransferase</fullName>
        <ecNumber evidence="3">2.1.-.-</ecNumber>
    </submittedName>
</protein>
<reference evidence="3 4" key="1">
    <citation type="submission" date="2024-01" db="EMBL/GenBank/DDBJ databases">
        <title>Pedobacter sp. nov., isolated from oil-contaminated soil.</title>
        <authorList>
            <person name="Le N.T.T."/>
        </authorList>
    </citation>
    <scope>NUCLEOTIDE SEQUENCE [LARGE SCALE GENOMIC DNA]</scope>
    <source>
        <strain evidence="3 4">VNH31</strain>
    </source>
</reference>
<dbReference type="GO" id="GO:0032259">
    <property type="term" value="P:methylation"/>
    <property type="evidence" value="ECO:0007669"/>
    <property type="project" value="UniProtKB-KW"/>
</dbReference>
<dbReference type="InterPro" id="IPR029063">
    <property type="entry name" value="SAM-dependent_MTases_sf"/>
</dbReference>
<sequence length="243" mass="28638">MQQKWYKSWFNSPYYHQLYKNRDMAEAEHFMDHLMDFIRPQNDAKILDIACGKGRHSIYLHKKGYDVTGIDLSENSIAEAKKHEDGHLHFFVHDMRKLLYINYFDIAVNLFTSFGYFETDYEHIKALKSFRKGLNENGLFVLDYFNVHKVIANIEPKSFVKANDISFEITKTIEKGKIIKNIKFQDNGENYDFTERVSAYTLNDFNRLFEASKLKVNNVFGDYNLGAFDKENSDRLIMICSKV</sequence>
<dbReference type="CDD" id="cd02440">
    <property type="entry name" value="AdoMet_MTases"/>
    <property type="match status" value="1"/>
</dbReference>
<keyword evidence="4" id="KW-1185">Reference proteome</keyword>
<gene>
    <name evidence="3" type="ORF">VRU49_07380</name>
</gene>
<comment type="caution">
    <text evidence="3">The sequence shown here is derived from an EMBL/GenBank/DDBJ whole genome shotgun (WGS) entry which is preliminary data.</text>
</comment>
<dbReference type="GO" id="GO:0008168">
    <property type="term" value="F:methyltransferase activity"/>
    <property type="evidence" value="ECO:0007669"/>
    <property type="project" value="UniProtKB-KW"/>
</dbReference>
<organism evidence="3 4">
    <name type="scientific">Pedobacter flavus</name>
    <dbReference type="NCBI Taxonomy" id="3113906"/>
    <lineage>
        <taxon>Bacteria</taxon>
        <taxon>Pseudomonadati</taxon>
        <taxon>Bacteroidota</taxon>
        <taxon>Sphingobacteriia</taxon>
        <taxon>Sphingobacteriales</taxon>
        <taxon>Sphingobacteriaceae</taxon>
        <taxon>Pedobacter</taxon>
    </lineage>
</organism>
<dbReference type="EMBL" id="JAZDQU010000002">
    <property type="protein sequence ID" value="MEE1885238.1"/>
    <property type="molecule type" value="Genomic_DNA"/>
</dbReference>
<keyword evidence="3" id="KW-0489">Methyltransferase</keyword>
<keyword evidence="1 3" id="KW-0808">Transferase</keyword>
<accession>A0ABU7H1N4</accession>
<dbReference type="SUPFAM" id="SSF53335">
    <property type="entry name" value="S-adenosyl-L-methionine-dependent methyltransferases"/>
    <property type="match status" value="1"/>
</dbReference>
<feature type="domain" description="Methyltransferase" evidence="2">
    <location>
        <begin position="46"/>
        <end position="138"/>
    </location>
</feature>
<evidence type="ECO:0000313" key="3">
    <source>
        <dbReference type="EMBL" id="MEE1885238.1"/>
    </source>
</evidence>
<dbReference type="Gene3D" id="3.40.50.150">
    <property type="entry name" value="Vaccinia Virus protein VP39"/>
    <property type="match status" value="1"/>
</dbReference>
<dbReference type="RefSeq" id="WP_330146138.1">
    <property type="nucleotide sequence ID" value="NZ_JAZDQU010000002.1"/>
</dbReference>
<evidence type="ECO:0000313" key="4">
    <source>
        <dbReference type="Proteomes" id="UP001337681"/>
    </source>
</evidence>
<proteinExistence type="predicted"/>
<dbReference type="InterPro" id="IPR041698">
    <property type="entry name" value="Methyltransf_25"/>
</dbReference>